<evidence type="ECO:0000256" key="3">
    <source>
        <dbReference type="ARBA" id="ARBA00023004"/>
    </source>
</evidence>
<feature type="domain" description="Iron-binding zinc finger CDGSH type" evidence="6">
    <location>
        <begin position="69"/>
        <end position="109"/>
    </location>
</feature>
<keyword evidence="2" id="KW-0479">Metal-binding</keyword>
<proteinExistence type="predicted"/>
<comment type="caution">
    <text evidence="7">The sequence shown here is derived from an EMBL/GenBank/DDBJ whole genome shotgun (WGS) entry which is preliminary data.</text>
</comment>
<dbReference type="SMART" id="SM00704">
    <property type="entry name" value="ZnF_CDGSH"/>
    <property type="match status" value="2"/>
</dbReference>
<evidence type="ECO:0000256" key="1">
    <source>
        <dbReference type="ARBA" id="ARBA00022714"/>
    </source>
</evidence>
<comment type="cofactor">
    <cofactor evidence="5">
        <name>[2Fe-2S] cluster</name>
        <dbReference type="ChEBI" id="CHEBI:190135"/>
    </cofactor>
</comment>
<organism evidence="7 8">
    <name type="scientific">Patella caerulea</name>
    <name type="common">Rayed Mediterranean limpet</name>
    <dbReference type="NCBI Taxonomy" id="87958"/>
    <lineage>
        <taxon>Eukaryota</taxon>
        <taxon>Metazoa</taxon>
        <taxon>Spiralia</taxon>
        <taxon>Lophotrochozoa</taxon>
        <taxon>Mollusca</taxon>
        <taxon>Gastropoda</taxon>
        <taxon>Patellogastropoda</taxon>
        <taxon>Patelloidea</taxon>
        <taxon>Patellidae</taxon>
        <taxon>Patella</taxon>
    </lineage>
</organism>
<dbReference type="EMBL" id="JAZGQO010000021">
    <property type="protein sequence ID" value="KAK6166413.1"/>
    <property type="molecule type" value="Genomic_DNA"/>
</dbReference>
<dbReference type="InterPro" id="IPR018967">
    <property type="entry name" value="FeS-contain_CDGSH-typ"/>
</dbReference>
<keyword evidence="3" id="KW-0408">Iron</keyword>
<dbReference type="GO" id="GO:0046872">
    <property type="term" value="F:metal ion binding"/>
    <property type="evidence" value="ECO:0007669"/>
    <property type="project" value="UniProtKB-KW"/>
</dbReference>
<dbReference type="Proteomes" id="UP001347796">
    <property type="component" value="Unassembled WGS sequence"/>
</dbReference>
<feature type="domain" description="Iron-binding zinc finger CDGSH type" evidence="6">
    <location>
        <begin position="115"/>
        <end position="152"/>
    </location>
</feature>
<dbReference type="AlphaFoldDB" id="A0AAN8J043"/>
<accession>A0AAN8J043</accession>
<gene>
    <name evidence="7" type="ORF">SNE40_023110</name>
</gene>
<evidence type="ECO:0000313" key="8">
    <source>
        <dbReference type="Proteomes" id="UP001347796"/>
    </source>
</evidence>
<dbReference type="Pfam" id="PF09360">
    <property type="entry name" value="zf-CDGSH"/>
    <property type="match status" value="2"/>
</dbReference>
<evidence type="ECO:0000256" key="5">
    <source>
        <dbReference type="ARBA" id="ARBA00034078"/>
    </source>
</evidence>
<keyword evidence="1" id="KW-0001">2Fe-2S</keyword>
<protein>
    <recommendedName>
        <fullName evidence="6">Iron-binding zinc finger CDGSH type domain-containing protein</fullName>
    </recommendedName>
</protein>
<evidence type="ECO:0000259" key="6">
    <source>
        <dbReference type="SMART" id="SM00704"/>
    </source>
</evidence>
<dbReference type="InterPro" id="IPR042216">
    <property type="entry name" value="MitoNEET_CISD"/>
</dbReference>
<evidence type="ECO:0000313" key="7">
    <source>
        <dbReference type="EMBL" id="KAK6166413.1"/>
    </source>
</evidence>
<dbReference type="InterPro" id="IPR052950">
    <property type="entry name" value="CISD"/>
</dbReference>
<reference evidence="7 8" key="1">
    <citation type="submission" date="2024-01" db="EMBL/GenBank/DDBJ databases">
        <title>The genome of the rayed Mediterranean limpet Patella caerulea (Linnaeus, 1758).</title>
        <authorList>
            <person name="Anh-Thu Weber A."/>
            <person name="Halstead-Nussloch G."/>
        </authorList>
    </citation>
    <scope>NUCLEOTIDE SEQUENCE [LARGE SCALE GENOMIC DNA]</scope>
    <source>
        <strain evidence="7">AATW-2023a</strain>
        <tissue evidence="7">Whole specimen</tissue>
    </source>
</reference>
<dbReference type="PANTHER" id="PTHR46491">
    <property type="entry name" value="CDGSH IRON SULFUR DOMAIN PROTEIN HOMOLOG"/>
    <property type="match status" value="1"/>
</dbReference>
<evidence type="ECO:0000256" key="4">
    <source>
        <dbReference type="ARBA" id="ARBA00023014"/>
    </source>
</evidence>
<keyword evidence="4" id="KW-0411">Iron-sulfur</keyword>
<keyword evidence="8" id="KW-1185">Reference proteome</keyword>
<dbReference type="PANTHER" id="PTHR46491:SF3">
    <property type="entry name" value="CDGSH IRON-SULFUR DOMAIN-CONTAINING PROTEIN 3, MITOCHONDRIAL"/>
    <property type="match status" value="1"/>
</dbReference>
<dbReference type="GO" id="GO:0005739">
    <property type="term" value="C:mitochondrion"/>
    <property type="evidence" value="ECO:0007669"/>
    <property type="project" value="TreeGrafter"/>
</dbReference>
<evidence type="ECO:0000256" key="2">
    <source>
        <dbReference type="ARBA" id="ARBA00022723"/>
    </source>
</evidence>
<sequence length="157" mass="18478">MKCKYLARHFNMALSIALKNCFLKYPPQSVRVAAVLHISKFNYAKDHPETPEFPDEYSLTPQKGTIFDKKPFRIELQADKLYSWCACGQSHNQPFCDGTHKTLWGTHEKKTVPKWRPHRFKVEETKEYWLCNCKQTDNRPFCDGTHKNEEIQAKIKT</sequence>
<dbReference type="GO" id="GO:0051537">
    <property type="term" value="F:2 iron, 2 sulfur cluster binding"/>
    <property type="evidence" value="ECO:0007669"/>
    <property type="project" value="UniProtKB-KW"/>
</dbReference>
<name>A0AAN8J043_PATCE</name>
<dbReference type="Gene3D" id="3.40.5.90">
    <property type="entry name" value="CDGSH iron-sulfur domain, mitoNEET-type"/>
    <property type="match status" value="2"/>
</dbReference>